<organism evidence="1 2">
    <name type="scientific">Cytobacillus horneckiae</name>
    <dbReference type="NCBI Taxonomy" id="549687"/>
    <lineage>
        <taxon>Bacteria</taxon>
        <taxon>Bacillati</taxon>
        <taxon>Bacillota</taxon>
        <taxon>Bacilli</taxon>
        <taxon>Bacillales</taxon>
        <taxon>Bacillaceae</taxon>
        <taxon>Cytobacillus</taxon>
    </lineage>
</organism>
<dbReference type="RefSeq" id="WP_066190853.1">
    <property type="nucleotide sequence ID" value="NZ_JAFDQP010000012.1"/>
</dbReference>
<evidence type="ECO:0000313" key="2">
    <source>
        <dbReference type="Proteomes" id="UP000233343"/>
    </source>
</evidence>
<dbReference type="Proteomes" id="UP000233343">
    <property type="component" value="Unassembled WGS sequence"/>
</dbReference>
<dbReference type="EMBL" id="PISD01000036">
    <property type="protein sequence ID" value="PKG27748.1"/>
    <property type="molecule type" value="Genomic_DNA"/>
</dbReference>
<gene>
    <name evidence="1" type="ORF">CWS20_16760</name>
</gene>
<proteinExistence type="predicted"/>
<keyword evidence="2" id="KW-1185">Reference proteome</keyword>
<name>A0A2N0ZE15_9BACI</name>
<protein>
    <recommendedName>
        <fullName evidence="3">DUF4406 domain-containing protein</fullName>
    </recommendedName>
</protein>
<comment type="caution">
    <text evidence="1">The sequence shown here is derived from an EMBL/GenBank/DDBJ whole genome shotgun (WGS) entry which is preliminary data.</text>
</comment>
<accession>A0A2N0ZE15</accession>
<dbReference type="AlphaFoldDB" id="A0A2N0ZE15"/>
<evidence type="ECO:0008006" key="3">
    <source>
        <dbReference type="Google" id="ProtNLM"/>
    </source>
</evidence>
<reference evidence="1 2" key="1">
    <citation type="journal article" date="2010" name="Int. J. Syst. Evol. Microbiol.">
        <title>Bacillus horneckiae sp. nov., isolated from a spacecraft-assembly clean room.</title>
        <authorList>
            <person name="Vaishampayan P."/>
            <person name="Probst A."/>
            <person name="Krishnamurthi S."/>
            <person name="Ghosh S."/>
            <person name="Osman S."/>
            <person name="McDowall A."/>
            <person name="Ruckmani A."/>
            <person name="Mayilraj S."/>
            <person name="Venkateswaran K."/>
        </authorList>
    </citation>
    <scope>NUCLEOTIDE SEQUENCE [LARGE SCALE GENOMIC DNA]</scope>
    <source>
        <strain evidence="2">1PO1SC</strain>
    </source>
</reference>
<sequence>MKIITLCGSTKFKEQFREAEAALAWEGNIVISLGFFEQSENIKLTNEHEMKLEALHRKKIDMCDEIFVIDVHHYIGKSTAKEIDYARRNGKGVRYYSEEKLIAIH</sequence>
<evidence type="ECO:0000313" key="1">
    <source>
        <dbReference type="EMBL" id="PKG27748.1"/>
    </source>
</evidence>